<reference evidence="1" key="2">
    <citation type="submission" date="2025-09" db="UniProtKB">
        <authorList>
            <consortium name="Ensembl"/>
        </authorList>
    </citation>
    <scope>IDENTIFICATION</scope>
</reference>
<accession>A0A674IQ54</accession>
<dbReference type="Ensembl" id="ENSTMTT00000010220.1">
    <property type="protein sequence ID" value="ENSTMTP00000009887.1"/>
    <property type="gene ID" value="ENSTMTG00000007204.1"/>
</dbReference>
<dbReference type="InParanoid" id="A0A674IQ54"/>
<protein>
    <submittedName>
        <fullName evidence="1">Uncharacterized protein</fullName>
    </submittedName>
</protein>
<evidence type="ECO:0000313" key="2">
    <source>
        <dbReference type="Proteomes" id="UP000472274"/>
    </source>
</evidence>
<name>A0A674IQ54_9SAUR</name>
<reference evidence="1" key="1">
    <citation type="submission" date="2025-08" db="UniProtKB">
        <authorList>
            <consortium name="Ensembl"/>
        </authorList>
    </citation>
    <scope>IDENTIFICATION</scope>
</reference>
<dbReference type="Proteomes" id="UP000472274">
    <property type="component" value="Unplaced"/>
</dbReference>
<proteinExistence type="predicted"/>
<evidence type="ECO:0000313" key="1">
    <source>
        <dbReference type="Ensembl" id="ENSTMTP00000009887.1"/>
    </source>
</evidence>
<keyword evidence="2" id="KW-1185">Reference proteome</keyword>
<organism evidence="1 2">
    <name type="scientific">Terrapene triunguis</name>
    <name type="common">Three-toed box turtle</name>
    <dbReference type="NCBI Taxonomy" id="2587831"/>
    <lineage>
        <taxon>Eukaryota</taxon>
        <taxon>Metazoa</taxon>
        <taxon>Chordata</taxon>
        <taxon>Craniata</taxon>
        <taxon>Vertebrata</taxon>
        <taxon>Euteleostomi</taxon>
        <taxon>Archelosauria</taxon>
        <taxon>Testudinata</taxon>
        <taxon>Testudines</taxon>
        <taxon>Cryptodira</taxon>
        <taxon>Durocryptodira</taxon>
        <taxon>Testudinoidea</taxon>
        <taxon>Emydidae</taxon>
        <taxon>Terrapene</taxon>
    </lineage>
</organism>
<sequence>MTGSVREETVGESFSSFPLLSLSSLPESFPCQGRLNEPSPAAFLISVAKLTFLYILIQTGRMRASKGKVSSVLICCKSSEKTRKQGKGRRRCQAFGSRSGLVVGIMVEQVPRVKSGRRVRTRPRAVLKPGSGGRLQVRTMVRVCTPGRSGSYEKQCQLVNTIAFNLLKENINRTK</sequence>
<dbReference type="AlphaFoldDB" id="A0A674IQ54"/>